<keyword evidence="3 9" id="KW-0227">DNA damage</keyword>
<dbReference type="EMBL" id="BAABJX010000018">
    <property type="protein sequence ID" value="GAA4827364.1"/>
    <property type="molecule type" value="Genomic_DNA"/>
</dbReference>
<evidence type="ECO:0000313" key="12">
    <source>
        <dbReference type="EMBL" id="GAA4827364.1"/>
    </source>
</evidence>
<comment type="similarity">
    <text evidence="9">In the C-terminal section; belongs to the helicase family. RecG subfamily.</text>
</comment>
<comment type="similarity">
    <text evidence="9">In the N-terminal section; belongs to the UvrB family.</text>
</comment>
<sequence length="1113" mass="127304">MTIEQLLAGYRQSTGLQLLMEEIRRKDKGTFHLKGLAGSLDALFVSTLFLETSRTQMLILHDKEEADYFFNDLQGLLPDHEILFFPTSYKKPYQFVEVDNANILQRAEVLNRMNDRGDKGVLLVTYPEALTEKVINQRSLLENTYTAKVGETLDPEFITEMLIEYEFEKVDFVYEPGQFAVRGGIVDIYSYANDFPFRIELFGKEIDTIRTFDPLTQLSKDSCEQAPIVPDVQTKLLEEIRESFFRFLPKDTIVWMKDVQLIQDTIDKYYISAVEQFDEIVEATKQTQIMLRPEELFEQVENWKEYLDNYSKVEFGNRFYLTADKAIEVQASAQPSFNKDFNLLGDTLAANEAKGYQNVLLSESPRQLNRLHSIFEEVDDSLHLKELQLGLRGGFLDEQMGLACYTDHQIFERFHKAKSRARFSTSGALTLKELQSLNIGDYVTHIDYGIGRFGGLQKVEVNGQEQESVRLIFRDDDIVTVSLHALHKISKYTGQEGRTPMVSKLGSPEWEKKKSKAKKRVKDIARELIKLYAKRRASKGYAFSPDNYLQVELESSFLYEDTPDQAKSTAQVKEDMEKSYPMDRLVCGDVGFGKTEIAIRAAFKAVCDSKQVAVLVPTTILAVQHYHTFMNRLNGLPCNVEFVNRFKSAKQIKDIANRLKEGKIDILIGTHKITSKAFEYKDLGLLIIDEEQKFGVKTKDKIKELKVNVDVLTLTATPIPRTLHFSLMGARDLSVISTPPPNRQPVSTILSTYEETMVRDAIDFELSRGGQVFFVHNRVSDIEHMANRILELVPDARVAMAHGQMEGARLEKIMMKFIEGEYDVLVSTNIIEAGLDVPSANTIIINRAHMFGLSDLHQMRGRVGRSNRKAYCYMLTPPMINLSAEARKRLSTLEQFSDLGDGFKVAMKDLDIRGAGNLLGGEQSGFITDLGFDAYNKVLEEAVEELKQDEFRALFSKELEVKELNVSCSIETDFEILIPEEYVSNISERLNLYMAADKLKDEKALQKFTQSLKDRFGPLPEPVEDLLRTVRLRWVAEKLGMEKLMLKQDTLKIYLVESKHESYYQSETFGKVLAFVQKHSRQCIMKETKKRLIIVIDEILSVDQAIQCLNQIK</sequence>
<accession>A0ABP9D3S2</accession>
<dbReference type="Gene3D" id="3.90.1150.50">
    <property type="entry name" value="Transcription-repair-coupling factor, D7 domain"/>
    <property type="match status" value="1"/>
</dbReference>
<dbReference type="Gene3D" id="3.40.50.11180">
    <property type="match status" value="1"/>
</dbReference>
<dbReference type="Gene3D" id="2.40.10.170">
    <property type="match status" value="1"/>
</dbReference>
<dbReference type="Pfam" id="PF17757">
    <property type="entry name" value="UvrB_inter"/>
    <property type="match status" value="1"/>
</dbReference>
<dbReference type="SUPFAM" id="SSF141259">
    <property type="entry name" value="CarD-like"/>
    <property type="match status" value="1"/>
</dbReference>
<dbReference type="InterPro" id="IPR014001">
    <property type="entry name" value="Helicase_ATP-bd"/>
</dbReference>
<comment type="function">
    <text evidence="9">Couples transcription and DNA repair by recognizing RNA polymerase (RNAP) stalled at DNA lesions. Mediates ATP-dependent release of RNAP and its truncated transcript from the DNA, and recruitment of nucleotide excision repair machinery to the damaged site.</text>
</comment>
<evidence type="ECO:0000256" key="3">
    <source>
        <dbReference type="ARBA" id="ARBA00022763"/>
    </source>
</evidence>
<dbReference type="InterPro" id="IPR003711">
    <property type="entry name" value="CarD-like/TRCF_RID"/>
</dbReference>
<dbReference type="RefSeq" id="WP_345369767.1">
    <property type="nucleotide sequence ID" value="NZ_BAABJX010000018.1"/>
</dbReference>
<evidence type="ECO:0000256" key="9">
    <source>
        <dbReference type="HAMAP-Rule" id="MF_00969"/>
    </source>
</evidence>
<keyword evidence="2 9" id="KW-0547">Nucleotide-binding</keyword>
<dbReference type="EC" id="3.6.4.-" evidence="9"/>
<evidence type="ECO:0000259" key="10">
    <source>
        <dbReference type="PROSITE" id="PS51192"/>
    </source>
</evidence>
<dbReference type="SMART" id="SM00490">
    <property type="entry name" value="HELICc"/>
    <property type="match status" value="1"/>
</dbReference>
<dbReference type="CDD" id="cd17991">
    <property type="entry name" value="DEXHc_TRCF"/>
    <property type="match status" value="1"/>
</dbReference>
<dbReference type="Pfam" id="PF03461">
    <property type="entry name" value="TRCF"/>
    <property type="match status" value="1"/>
</dbReference>
<reference evidence="13" key="1">
    <citation type="journal article" date="2019" name="Int. J. Syst. Evol. Microbiol.">
        <title>The Global Catalogue of Microorganisms (GCM) 10K type strain sequencing project: providing services to taxonomists for standard genome sequencing and annotation.</title>
        <authorList>
            <consortium name="The Broad Institute Genomics Platform"/>
            <consortium name="The Broad Institute Genome Sequencing Center for Infectious Disease"/>
            <person name="Wu L."/>
            <person name="Ma J."/>
        </authorList>
    </citation>
    <scope>NUCLEOTIDE SEQUENCE [LARGE SCALE GENOMIC DNA]</scope>
    <source>
        <strain evidence="13">JCM 18326</strain>
    </source>
</reference>
<evidence type="ECO:0000259" key="11">
    <source>
        <dbReference type="PROSITE" id="PS51194"/>
    </source>
</evidence>
<name>A0ABP9D3S2_9BACT</name>
<keyword evidence="6 9" id="KW-0067">ATP-binding</keyword>
<dbReference type="PROSITE" id="PS51192">
    <property type="entry name" value="HELICASE_ATP_BIND_1"/>
    <property type="match status" value="1"/>
</dbReference>
<evidence type="ECO:0000256" key="4">
    <source>
        <dbReference type="ARBA" id="ARBA00022801"/>
    </source>
</evidence>
<dbReference type="NCBIfam" id="TIGR00580">
    <property type="entry name" value="mfd"/>
    <property type="match status" value="1"/>
</dbReference>
<dbReference type="InterPro" id="IPR004576">
    <property type="entry name" value="Mfd"/>
</dbReference>
<dbReference type="HAMAP" id="MF_00969">
    <property type="entry name" value="TRCF"/>
    <property type="match status" value="1"/>
</dbReference>
<evidence type="ECO:0000256" key="7">
    <source>
        <dbReference type="ARBA" id="ARBA00023125"/>
    </source>
</evidence>
<comment type="subcellular location">
    <subcellularLocation>
        <location evidence="9">Cytoplasm</location>
    </subcellularLocation>
</comment>
<dbReference type="InterPro" id="IPR036101">
    <property type="entry name" value="CarD-like/TRCF_RID_sf"/>
</dbReference>
<dbReference type="SMART" id="SM00982">
    <property type="entry name" value="TRCF"/>
    <property type="match status" value="1"/>
</dbReference>
<evidence type="ECO:0000256" key="2">
    <source>
        <dbReference type="ARBA" id="ARBA00022741"/>
    </source>
</evidence>
<evidence type="ECO:0000256" key="8">
    <source>
        <dbReference type="ARBA" id="ARBA00023204"/>
    </source>
</evidence>
<dbReference type="InterPro" id="IPR001650">
    <property type="entry name" value="Helicase_C-like"/>
</dbReference>
<organism evidence="12 13">
    <name type="scientific">Algivirga pacifica</name>
    <dbReference type="NCBI Taxonomy" id="1162670"/>
    <lineage>
        <taxon>Bacteria</taxon>
        <taxon>Pseudomonadati</taxon>
        <taxon>Bacteroidota</taxon>
        <taxon>Cytophagia</taxon>
        <taxon>Cytophagales</taxon>
        <taxon>Flammeovirgaceae</taxon>
        <taxon>Algivirga</taxon>
    </lineage>
</organism>
<comment type="caution">
    <text evidence="12">The sequence shown here is derived from an EMBL/GenBank/DDBJ whole genome shotgun (WGS) entry which is preliminary data.</text>
</comment>
<keyword evidence="4 9" id="KW-0378">Hydrolase</keyword>
<keyword evidence="13" id="KW-1185">Reference proteome</keyword>
<dbReference type="SUPFAM" id="SSF52540">
    <property type="entry name" value="P-loop containing nucleoside triphosphate hydrolases"/>
    <property type="match status" value="2"/>
</dbReference>
<evidence type="ECO:0000256" key="6">
    <source>
        <dbReference type="ARBA" id="ARBA00022840"/>
    </source>
</evidence>
<dbReference type="InterPro" id="IPR011545">
    <property type="entry name" value="DEAD/DEAH_box_helicase_dom"/>
</dbReference>
<dbReference type="PANTHER" id="PTHR47964:SF1">
    <property type="entry name" value="ATP-DEPENDENT DNA HELICASE HOMOLOG RECG, CHLOROPLASTIC"/>
    <property type="match status" value="1"/>
</dbReference>
<feature type="domain" description="Helicase ATP-binding" evidence="10">
    <location>
        <begin position="575"/>
        <end position="736"/>
    </location>
</feature>
<keyword evidence="5" id="KW-0347">Helicase</keyword>
<evidence type="ECO:0000256" key="5">
    <source>
        <dbReference type="ARBA" id="ARBA00022806"/>
    </source>
</evidence>
<evidence type="ECO:0000256" key="1">
    <source>
        <dbReference type="ARBA" id="ARBA00022490"/>
    </source>
</evidence>
<proteinExistence type="inferred from homology"/>
<dbReference type="Proteomes" id="UP001500298">
    <property type="component" value="Unassembled WGS sequence"/>
</dbReference>
<protein>
    <recommendedName>
        <fullName evidence="9">Transcription-repair-coupling factor</fullName>
        <shortName evidence="9">TRCF</shortName>
        <ecNumber evidence="9">3.6.4.-</ecNumber>
    </recommendedName>
</protein>
<dbReference type="Pfam" id="PF02559">
    <property type="entry name" value="CarD_TRCF_RID"/>
    <property type="match status" value="1"/>
</dbReference>
<gene>
    <name evidence="9 12" type="primary">mfd</name>
    <name evidence="12" type="ORF">GCM10023331_10220</name>
</gene>
<dbReference type="SMART" id="SM01058">
    <property type="entry name" value="CarD_TRCF"/>
    <property type="match status" value="1"/>
</dbReference>
<dbReference type="Gene3D" id="3.30.2060.10">
    <property type="entry name" value="Penicillin-binding protein 1b domain"/>
    <property type="match status" value="1"/>
</dbReference>
<dbReference type="SMART" id="SM00487">
    <property type="entry name" value="DEXDc"/>
    <property type="match status" value="1"/>
</dbReference>
<dbReference type="SUPFAM" id="SSF143517">
    <property type="entry name" value="TRCF domain-like"/>
    <property type="match status" value="1"/>
</dbReference>
<dbReference type="PANTHER" id="PTHR47964">
    <property type="entry name" value="ATP-DEPENDENT DNA HELICASE HOMOLOG RECG, CHLOROPLASTIC"/>
    <property type="match status" value="1"/>
</dbReference>
<dbReference type="Gene3D" id="3.40.50.300">
    <property type="entry name" value="P-loop containing nucleotide triphosphate hydrolases"/>
    <property type="match status" value="2"/>
</dbReference>
<dbReference type="Pfam" id="PF00270">
    <property type="entry name" value="DEAD"/>
    <property type="match status" value="1"/>
</dbReference>
<dbReference type="InterPro" id="IPR027417">
    <property type="entry name" value="P-loop_NTPase"/>
</dbReference>
<dbReference type="InterPro" id="IPR005118">
    <property type="entry name" value="TRCF_C"/>
</dbReference>
<keyword evidence="7 9" id="KW-0238">DNA-binding</keyword>
<evidence type="ECO:0000313" key="13">
    <source>
        <dbReference type="Proteomes" id="UP001500298"/>
    </source>
</evidence>
<feature type="domain" description="Helicase C-terminal" evidence="11">
    <location>
        <begin position="757"/>
        <end position="911"/>
    </location>
</feature>
<dbReference type="InterPro" id="IPR047112">
    <property type="entry name" value="RecG/Mfd"/>
</dbReference>
<keyword evidence="8 9" id="KW-0234">DNA repair</keyword>
<keyword evidence="1 9" id="KW-0963">Cytoplasm</keyword>
<dbReference type="PROSITE" id="PS51194">
    <property type="entry name" value="HELICASE_CTER"/>
    <property type="match status" value="1"/>
</dbReference>
<dbReference type="InterPro" id="IPR041471">
    <property type="entry name" value="UvrB_inter"/>
</dbReference>
<dbReference type="InterPro" id="IPR037235">
    <property type="entry name" value="TRCF-like_C_D7"/>
</dbReference>
<dbReference type="Pfam" id="PF00271">
    <property type="entry name" value="Helicase_C"/>
    <property type="match status" value="1"/>
</dbReference>